<feature type="region of interest" description="Disordered" evidence="1">
    <location>
        <begin position="115"/>
        <end position="144"/>
    </location>
</feature>
<gene>
    <name evidence="2" type="ORF">BSTEL_1748</name>
</gene>
<comment type="caution">
    <text evidence="2">The sequence shown here is derived from an EMBL/GenBank/DDBJ whole genome shotgun (WGS) entry which is preliminary data.</text>
</comment>
<reference evidence="2 3" key="1">
    <citation type="submission" date="2014-03" db="EMBL/GenBank/DDBJ databases">
        <title>Genomics of Bifidobacteria.</title>
        <authorList>
            <person name="Ventura M."/>
            <person name="Milani C."/>
            <person name="Lugli G.A."/>
        </authorList>
    </citation>
    <scope>NUCLEOTIDE SEQUENCE [LARGE SCALE GENOMIC DNA]</scope>
    <source>
        <strain evidence="2 3">DSM 23968</strain>
    </source>
</reference>
<feature type="region of interest" description="Disordered" evidence="1">
    <location>
        <begin position="197"/>
        <end position="272"/>
    </location>
</feature>
<accession>A0A087DMU0</accession>
<evidence type="ECO:0000256" key="1">
    <source>
        <dbReference type="SAM" id="MobiDB-lite"/>
    </source>
</evidence>
<feature type="compositionally biased region" description="Polar residues" evidence="1">
    <location>
        <begin position="237"/>
        <end position="246"/>
    </location>
</feature>
<organism evidence="2 3">
    <name type="scientific">Bifidobacterium stellenboschense</name>
    <dbReference type="NCBI Taxonomy" id="762211"/>
    <lineage>
        <taxon>Bacteria</taxon>
        <taxon>Bacillati</taxon>
        <taxon>Actinomycetota</taxon>
        <taxon>Actinomycetes</taxon>
        <taxon>Bifidobacteriales</taxon>
        <taxon>Bifidobacteriaceae</taxon>
        <taxon>Bifidobacterium</taxon>
    </lineage>
</organism>
<protein>
    <submittedName>
        <fullName evidence="2">Uncharacterized protein</fullName>
    </submittedName>
</protein>
<evidence type="ECO:0000313" key="2">
    <source>
        <dbReference type="EMBL" id="KFI96840.1"/>
    </source>
</evidence>
<name>A0A087DMU0_9BIFI</name>
<dbReference type="AlphaFoldDB" id="A0A087DMU0"/>
<dbReference type="EMBL" id="JGZP01000014">
    <property type="protein sequence ID" value="KFI96840.1"/>
    <property type="molecule type" value="Genomic_DNA"/>
</dbReference>
<evidence type="ECO:0000313" key="3">
    <source>
        <dbReference type="Proteomes" id="UP000029004"/>
    </source>
</evidence>
<sequence>MLHGLAPEGFSSRLGPGGFFFFVIPGPLAAGRCALPPAGGRWRAAPEGGRGWRRRGVGGWSRATIRRVRQCRAGWCGRAGRCGRGAGRFQTWAGRSFRHGPAVSGCRRRARAVRGSPYPALRSPLPMPHTPRPTSRVPVGSAPQHVPESLLWSGIPPRPPRKPLFPAFPARKPRHNSPESWVPLLLWSGPAPQQPPVSFPPRVVEQKGPHNAPQLPGPPLATMLWRTAAPQHHSRTALWSTGTSPGSKAGLPHHPGRSLPVRPLLPGVRNPG</sequence>
<keyword evidence="3" id="KW-1185">Reference proteome</keyword>
<proteinExistence type="predicted"/>
<dbReference type="Proteomes" id="UP000029004">
    <property type="component" value="Unassembled WGS sequence"/>
</dbReference>